<keyword evidence="2" id="KW-0472">Membrane</keyword>
<feature type="compositionally biased region" description="Basic and acidic residues" evidence="1">
    <location>
        <begin position="345"/>
        <end position="361"/>
    </location>
</feature>
<feature type="compositionally biased region" description="Basic and acidic residues" evidence="1">
    <location>
        <begin position="212"/>
        <end position="227"/>
    </location>
</feature>
<feature type="signal peptide" evidence="3">
    <location>
        <begin position="1"/>
        <end position="15"/>
    </location>
</feature>
<feature type="compositionally biased region" description="Basic and acidic residues" evidence="1">
    <location>
        <begin position="443"/>
        <end position="469"/>
    </location>
</feature>
<keyword evidence="2" id="KW-1133">Transmembrane helix</keyword>
<feature type="compositionally biased region" description="Polar residues" evidence="1">
    <location>
        <begin position="470"/>
        <end position="488"/>
    </location>
</feature>
<feature type="transmembrane region" description="Helical" evidence="2">
    <location>
        <begin position="93"/>
        <end position="109"/>
    </location>
</feature>
<feature type="compositionally biased region" description="Low complexity" evidence="1">
    <location>
        <begin position="427"/>
        <end position="440"/>
    </location>
</feature>
<keyword evidence="3" id="KW-0732">Signal</keyword>
<evidence type="ECO:0000313" key="4">
    <source>
        <dbReference type="EMBL" id="ESS62143.1"/>
    </source>
</evidence>
<gene>
    <name evidence="4" type="ORF">TCDM_10223</name>
</gene>
<feature type="compositionally biased region" description="Polar residues" evidence="1">
    <location>
        <begin position="362"/>
        <end position="371"/>
    </location>
</feature>
<feature type="compositionally biased region" description="Acidic residues" evidence="1">
    <location>
        <begin position="236"/>
        <end position="249"/>
    </location>
</feature>
<dbReference type="AlphaFoldDB" id="V5BCM6"/>
<accession>V5BCM6</accession>
<name>V5BCM6_TRYCR</name>
<feature type="transmembrane region" description="Helical" evidence="2">
    <location>
        <begin position="156"/>
        <end position="180"/>
    </location>
</feature>
<feature type="chain" id="PRO_5012542584" evidence="3">
    <location>
        <begin position="16"/>
        <end position="511"/>
    </location>
</feature>
<feature type="transmembrane region" description="Helical" evidence="2">
    <location>
        <begin position="62"/>
        <end position="86"/>
    </location>
</feature>
<keyword evidence="2" id="KW-0812">Transmembrane</keyword>
<evidence type="ECO:0000313" key="5">
    <source>
        <dbReference type="Proteomes" id="UP000017861"/>
    </source>
</evidence>
<feature type="compositionally biased region" description="Polar residues" evidence="1">
    <location>
        <begin position="387"/>
        <end position="403"/>
    </location>
</feature>
<proteinExistence type="predicted"/>
<evidence type="ECO:0000256" key="1">
    <source>
        <dbReference type="SAM" id="MobiDB-lite"/>
    </source>
</evidence>
<dbReference type="OrthoDB" id="10555301at2759"/>
<reference evidence="4 5" key="1">
    <citation type="journal article" date="2014" name="Genome Announc.">
        <title>Trypanosoma cruzi Clone Dm28c Draft Genome Sequence.</title>
        <authorList>
            <person name="Grisard E.C."/>
            <person name="Teixeira S.M."/>
            <person name="de Almeida L.G."/>
            <person name="Stoco P.H."/>
            <person name="Gerber A.L."/>
            <person name="Talavera-Lopez C."/>
            <person name="Lima O.C."/>
            <person name="Andersson B."/>
            <person name="de Vasconcelos A.T."/>
        </authorList>
    </citation>
    <scope>NUCLEOTIDE SEQUENCE [LARGE SCALE GENOMIC DNA]</scope>
    <source>
        <strain evidence="4 5">Dm28c</strain>
    </source>
</reference>
<dbReference type="VEuPathDB" id="TriTrypDB:TCDM_10223"/>
<feature type="region of interest" description="Disordered" evidence="1">
    <location>
        <begin position="189"/>
        <end position="488"/>
    </location>
</feature>
<protein>
    <submittedName>
        <fullName evidence="4">Mucin-associated surface protein (MASP)</fullName>
    </submittedName>
</protein>
<feature type="transmembrane region" description="Helical" evidence="2">
    <location>
        <begin position="494"/>
        <end position="510"/>
    </location>
</feature>
<dbReference type="Proteomes" id="UP000017861">
    <property type="component" value="Unassembled WGS sequence"/>
</dbReference>
<comment type="caution">
    <text evidence="4">The sequence shown here is derived from an EMBL/GenBank/DDBJ whole genome shotgun (WGS) entry which is preliminary data.</text>
</comment>
<feature type="transmembrane region" description="Helical" evidence="2">
    <location>
        <begin position="115"/>
        <end position="144"/>
    </location>
</feature>
<feature type="compositionally biased region" description="Pro residues" evidence="1">
    <location>
        <begin position="295"/>
        <end position="311"/>
    </location>
</feature>
<evidence type="ECO:0000256" key="3">
    <source>
        <dbReference type="SAM" id="SignalP"/>
    </source>
</evidence>
<feature type="compositionally biased region" description="Polar residues" evidence="1">
    <location>
        <begin position="416"/>
        <end position="426"/>
    </location>
</feature>
<organism evidence="4 5">
    <name type="scientific">Trypanosoma cruzi Dm28c</name>
    <dbReference type="NCBI Taxonomy" id="1416333"/>
    <lineage>
        <taxon>Eukaryota</taxon>
        <taxon>Discoba</taxon>
        <taxon>Euglenozoa</taxon>
        <taxon>Kinetoplastea</taxon>
        <taxon>Metakinetoplastina</taxon>
        <taxon>Trypanosomatida</taxon>
        <taxon>Trypanosomatidae</taxon>
        <taxon>Trypanosoma</taxon>
        <taxon>Schizotrypanum</taxon>
    </lineage>
</organism>
<evidence type="ECO:0000256" key="2">
    <source>
        <dbReference type="SAM" id="Phobius"/>
    </source>
</evidence>
<feature type="compositionally biased region" description="Low complexity" evidence="1">
    <location>
        <begin position="283"/>
        <end position="294"/>
    </location>
</feature>
<sequence length="511" mass="54795">MIMFCFTCFRCSAVCSVLLFPASVTLNASRTNSYSWHAHDCLRGTTFEDGCMLTGAILYSPLFFLCVLLHFFLYCCLFTCVLFLIASHVFSVYLLRGVVCVFALSLIPTDSLYVHWWAAICYCAWLCGVAVVSFFSFCCVDVLLVCAEGYTQVTGVMAMMMTGRVLLVCALCVLWCGAGGKCDEVVRAPAGSAGDESEPLVQSPELGTSSKGSKELEDAAPVVKRESPPAPPTPSDGEDDDERDGDGQEDGSPSEKLEEHLEDGPGKQKTKSPLQKKEQELRQPPQAQVNVQQQPQPPPQQPQPPSAPQPKPSASEKSEGVGENSRGGAVQSSLGAEDNGNEDPENPKEDSLKDLSTKSENSEQVQTTVQKTVPPEHKTQKEVLTPEQKTNESQSTDTSTNLPEPQKENKEYPASTEGTAQSTSTGSQEQEAEPSTSEEPSPFEEHQSTGTKTTEDARTPDAAATEKRQSVNNYTTTPGDSDGSTAVSHTTSPLLLLVVVACAAAAAVVAA</sequence>
<dbReference type="EMBL" id="AYLP01000207">
    <property type="protein sequence ID" value="ESS62143.1"/>
    <property type="molecule type" value="Genomic_DNA"/>
</dbReference>
<feature type="compositionally biased region" description="Basic and acidic residues" evidence="1">
    <location>
        <begin position="253"/>
        <end position="266"/>
    </location>
</feature>